<keyword evidence="6" id="KW-1185">Reference proteome</keyword>
<proteinExistence type="predicted"/>
<reference evidence="5 6" key="1">
    <citation type="journal article" date="2023" name="Commun. Biol.">
        <title>Genome analysis of Parmales, the sister group of diatoms, reveals the evolutionary specialization of diatoms from phago-mixotrophs to photoautotrophs.</title>
        <authorList>
            <person name="Ban H."/>
            <person name="Sato S."/>
            <person name="Yoshikawa S."/>
            <person name="Yamada K."/>
            <person name="Nakamura Y."/>
            <person name="Ichinomiya M."/>
            <person name="Sato N."/>
            <person name="Blanc-Mathieu R."/>
            <person name="Endo H."/>
            <person name="Kuwata A."/>
            <person name="Ogata H."/>
        </authorList>
    </citation>
    <scope>NUCLEOTIDE SEQUENCE [LARGE SCALE GENOMIC DNA]</scope>
</reference>
<organism evidence="5 6">
    <name type="scientific">Tetraparma gracilis</name>
    <dbReference type="NCBI Taxonomy" id="2962635"/>
    <lineage>
        <taxon>Eukaryota</taxon>
        <taxon>Sar</taxon>
        <taxon>Stramenopiles</taxon>
        <taxon>Ochrophyta</taxon>
        <taxon>Bolidophyceae</taxon>
        <taxon>Parmales</taxon>
        <taxon>Triparmaceae</taxon>
        <taxon>Tetraparma</taxon>
    </lineage>
</organism>
<dbReference type="EMBL" id="BRYB01001175">
    <property type="protein sequence ID" value="GMI19718.1"/>
    <property type="molecule type" value="Genomic_DNA"/>
</dbReference>
<dbReference type="Gene3D" id="1.10.238.10">
    <property type="entry name" value="EF-hand"/>
    <property type="match status" value="1"/>
</dbReference>
<feature type="region of interest" description="Disordered" evidence="2">
    <location>
        <begin position="1"/>
        <end position="51"/>
    </location>
</feature>
<protein>
    <recommendedName>
        <fullName evidence="4">EF-hand domain-containing protein</fullName>
    </recommendedName>
</protein>
<dbReference type="PROSITE" id="PS50222">
    <property type="entry name" value="EF_HAND_2"/>
    <property type="match status" value="2"/>
</dbReference>
<accession>A0ABQ6M5A7</accession>
<feature type="non-terminal residue" evidence="5">
    <location>
        <position position="1913"/>
    </location>
</feature>
<feature type="region of interest" description="Disordered" evidence="2">
    <location>
        <begin position="417"/>
        <end position="439"/>
    </location>
</feature>
<name>A0ABQ6M5A7_9STRA</name>
<dbReference type="InterPro" id="IPR002048">
    <property type="entry name" value="EF_hand_dom"/>
</dbReference>
<feature type="domain" description="EF-hand" evidence="4">
    <location>
        <begin position="124"/>
        <end position="159"/>
    </location>
</feature>
<dbReference type="InterPro" id="IPR011050">
    <property type="entry name" value="Pectin_lyase_fold/virulence"/>
</dbReference>
<keyword evidence="1" id="KW-0106">Calcium</keyword>
<comment type="caution">
    <text evidence="5">The sequence shown here is derived from an EMBL/GenBank/DDBJ whole genome shotgun (WGS) entry which is preliminary data.</text>
</comment>
<feature type="compositionally biased region" description="Basic and acidic residues" evidence="2">
    <location>
        <begin position="1"/>
        <end position="11"/>
    </location>
</feature>
<evidence type="ECO:0000256" key="2">
    <source>
        <dbReference type="SAM" id="MobiDB-lite"/>
    </source>
</evidence>
<dbReference type="InterPro" id="IPR018247">
    <property type="entry name" value="EF_Hand_1_Ca_BS"/>
</dbReference>
<evidence type="ECO:0000256" key="3">
    <source>
        <dbReference type="SAM" id="Phobius"/>
    </source>
</evidence>
<evidence type="ECO:0000256" key="1">
    <source>
        <dbReference type="ARBA" id="ARBA00022837"/>
    </source>
</evidence>
<feature type="transmembrane region" description="Helical" evidence="3">
    <location>
        <begin position="168"/>
        <end position="192"/>
    </location>
</feature>
<gene>
    <name evidence="5" type="ORF">TeGR_g1069</name>
</gene>
<dbReference type="InterPro" id="IPR011992">
    <property type="entry name" value="EF-hand-dom_pair"/>
</dbReference>
<dbReference type="SUPFAM" id="SSF51126">
    <property type="entry name" value="Pectin lyase-like"/>
    <property type="match status" value="1"/>
</dbReference>
<keyword evidence="3" id="KW-0472">Membrane</keyword>
<evidence type="ECO:0000313" key="6">
    <source>
        <dbReference type="Proteomes" id="UP001165060"/>
    </source>
</evidence>
<keyword evidence="3" id="KW-0812">Transmembrane</keyword>
<dbReference type="Proteomes" id="UP001165060">
    <property type="component" value="Unassembled WGS sequence"/>
</dbReference>
<evidence type="ECO:0000313" key="5">
    <source>
        <dbReference type="EMBL" id="GMI19718.1"/>
    </source>
</evidence>
<feature type="domain" description="EF-hand" evidence="4">
    <location>
        <begin position="77"/>
        <end position="112"/>
    </location>
</feature>
<dbReference type="SUPFAM" id="SSF47473">
    <property type="entry name" value="EF-hand"/>
    <property type="match status" value="1"/>
</dbReference>
<dbReference type="SMART" id="SM00054">
    <property type="entry name" value="EFh"/>
    <property type="match status" value="2"/>
</dbReference>
<keyword evidence="3" id="KW-1133">Transmembrane helix</keyword>
<dbReference type="PROSITE" id="PS00018">
    <property type="entry name" value="EF_HAND_1"/>
    <property type="match status" value="2"/>
</dbReference>
<evidence type="ECO:0000259" key="4">
    <source>
        <dbReference type="PROSITE" id="PS50222"/>
    </source>
</evidence>
<sequence>MTRDTDADLERPPPPPPGSGTELLDLSKVSASKEASLGDGPAKPQLVTSPSGRRLSSAVENFELDLSVWRNRPFDDKTRATVIEVLSLFDFDGDGHLEGAEIVKTANQMAAARDTRDGEISIKAFPESVREAVAQFDLDESGYVDSSELVAGAKALEQTQKENRYLKIAVVIFIVILIIFCIAIFGLTFAVIKMTEQTEPPSGDAPAMMVKGTETPIQVGSTDMDTSDGTFRAQSADGNPAGAVSTAEVASFAFLPDLLEMPLEVIDSLDQLTFMTVDGGVHTFPKQGVGLNIMDDGEKRLRFYTSMAGITVDVFADKAYFVTTDFTTATTNSVLLVLPKPEDVSSRRRALLSHPDSDLALRCHKTVGVCLHTLGEIMHLHGHDLNSHEGRHLAADSGGGAAYGKIKKDAYSINSDEGFVSWDQNPGGSGRGDQSGENTMEEEELVLYDYFGCVVEEGFLTEAYPLTTKHCFKWRSVLACDGFYLTDDGAPDSSAQSGYELVVTSTESGFLDIDGDRPCPEFMFQTSKGYCECGGGLKLMAGACSTTDSTEDFTCEDLCMQYAKTNDLMTIDLYDASDERLIRPLAFDDTTKTDFFSVLETANGDFDAGIKDSVYISARFAYRRETPAFFGELEYPEWLDFHHHVRAHYTAESLSADGLTWADESRHQHDATIATSDHPLTKQTMTHGAGSNFEFDIVKGTSDTVVKFPPTTFPAATFTYYENAAISLCTTDSSACDDFSHIIATEFNQHRTFSDYMLAGGSSNPSNEDRAASDHFLQACQSTVVADPDCGKYYDVFYPDFAALDTSFETALDDLFAGIAEHHPGTKDMEEYLLCSELDGSCDCDGVLRFADSTANANSVHHDGITFKGVEPESTSPAGFSGDWLIASSSNFQGHLAHYYKTSGSTECSAAALIPSTFQDEYTNFVSRAGDNPLGRDVSTWNCYCKASTLIVEQAKLELLGIMDDTTKVVNSNTPSLREELLSADWSTYAPFDPATHNGKIFSTLTAAELSLSATNSNPVHDLSSSLGLPSISTSCRCALPSSAGVDILSSGDIHETTPDQLAASSTTASIFSVSDADPKRAAERKGQYWTMFHIARYNPDSDATDRKRIFQNANSAEEKEVAVYTMIDAGAGTEESWCRHDAPTIKPYVQGLTEEQAQNLCSSMTNCNFVNWHSSGYTELHDACDNEEIIIDNAGYHHAWARTNELRGSTWFDGFDSGNAGVANHHGDFVTEQGDNHNDWVLSTSTQFSYRSNFINRPLIRASRTENSLLGVALTINDDETVAYNSDFEIADILVLTTPSPLTPEQIEDIESLLYLKYMSLFIRGHYTVEGYNNNGDGRPNTWDDESLHARHAAMVGSHELVDQGQAGFTVRASADSSMVFPSDLIPSTGAYSVFSVVHPIVGRDRNGKVPTQDEQGKVMHVTNDDRLQSCFNSATPPNVWSVTDCEEKGPTVTITAIEHDKPLVLCEVEVQSASTEHSTLRSHQKNFTNVAIDRPSTSSSFAPLARAGTEFINDFHALLRHMGNGDESLATGSDSATLILRETTFACAKDNACFSDRFMLSATCSAPVFATVECEDLKDPGACIVDAQHRSAILSAACSTLSFTAITFTNGMETNSEDAGSSASANAAIILDGGGDYTFTNCKFSYNKAGGTPRGAGAIYVGGSGVHNVDFHGCSFESNRWIGSTYTYELYDPSSTGSNWCRGGTELNRFLGRDLQHCQDWCSSNDDCVYANHRIYDHWCEFYSYCNKPEVHEQHEVWQKIGTDGMDDVFVEGVGQQADHIYDFADGSCDGYDAVVADTGSKAGDGLNAYADGQAKCAENVGMVFDSGVGRVRLDPFNFGRTFSFEMYFKADRHNNWMRLFDFGNHVNGGANNVLGHYLPNTAKMGFWMNGQSREWNIDTHIVGTANQFSQ</sequence>